<dbReference type="EMBL" id="CABPRV010000006">
    <property type="protein sequence ID" value="VVE16811.1"/>
    <property type="molecule type" value="Genomic_DNA"/>
</dbReference>
<dbReference type="InterPro" id="IPR013783">
    <property type="entry name" value="Ig-like_fold"/>
</dbReference>
<name>A0ABY6W259_9BURK</name>
<comment type="caution">
    <text evidence="2">The sequence shown here is derived from an EMBL/GenBank/DDBJ whole genome shotgun (WGS) entry which is preliminary data.</text>
</comment>
<evidence type="ECO:0000259" key="1">
    <source>
        <dbReference type="Pfam" id="PF01833"/>
    </source>
</evidence>
<sequence>MASITSTTLDMVERKGGGQFTITGAGFSKAVQVYFVDASSKKIPATSYTLVSDTKITGVVPAFTSPAQQRSM</sequence>
<dbReference type="SUPFAM" id="SSF81296">
    <property type="entry name" value="E set domains"/>
    <property type="match status" value="1"/>
</dbReference>
<protein>
    <recommendedName>
        <fullName evidence="1">IPT/TIG domain-containing protein</fullName>
    </recommendedName>
</protein>
<dbReference type="RefSeq" id="WP_150721839.1">
    <property type="nucleotide sequence ID" value="NZ_CABPRV010000006.1"/>
</dbReference>
<evidence type="ECO:0000313" key="2">
    <source>
        <dbReference type="EMBL" id="VVE16811.1"/>
    </source>
</evidence>
<gene>
    <name evidence="2" type="ORF">PCA20602_02931</name>
</gene>
<reference evidence="2 3" key="1">
    <citation type="submission" date="2019-08" db="EMBL/GenBank/DDBJ databases">
        <authorList>
            <person name="Peeters C."/>
        </authorList>
    </citation>
    <scope>NUCLEOTIDE SEQUENCE [LARGE SCALE GENOMIC DNA]</scope>
    <source>
        <strain evidence="2 3">LMG 20602</strain>
    </source>
</reference>
<dbReference type="Proteomes" id="UP000366065">
    <property type="component" value="Unassembled WGS sequence"/>
</dbReference>
<proteinExistence type="predicted"/>
<keyword evidence="3" id="KW-1185">Reference proteome</keyword>
<accession>A0ABY6W259</accession>
<dbReference type="InterPro" id="IPR002909">
    <property type="entry name" value="IPT_dom"/>
</dbReference>
<dbReference type="Gene3D" id="2.60.40.10">
    <property type="entry name" value="Immunoglobulins"/>
    <property type="match status" value="1"/>
</dbReference>
<evidence type="ECO:0000313" key="3">
    <source>
        <dbReference type="Proteomes" id="UP000366065"/>
    </source>
</evidence>
<feature type="domain" description="IPT/TIG" evidence="1">
    <location>
        <begin position="4"/>
        <end position="64"/>
    </location>
</feature>
<organism evidence="2 3">
    <name type="scientific">Pandoraea capi</name>
    <dbReference type="NCBI Taxonomy" id="2508286"/>
    <lineage>
        <taxon>Bacteria</taxon>
        <taxon>Pseudomonadati</taxon>
        <taxon>Pseudomonadota</taxon>
        <taxon>Betaproteobacteria</taxon>
        <taxon>Burkholderiales</taxon>
        <taxon>Burkholderiaceae</taxon>
        <taxon>Pandoraea</taxon>
    </lineage>
</organism>
<dbReference type="Pfam" id="PF01833">
    <property type="entry name" value="TIG"/>
    <property type="match status" value="1"/>
</dbReference>
<dbReference type="InterPro" id="IPR014756">
    <property type="entry name" value="Ig_E-set"/>
</dbReference>